<comment type="caution">
    <text evidence="3">The sequence shown here is derived from an EMBL/GenBank/DDBJ whole genome shotgun (WGS) entry which is preliminary data.</text>
</comment>
<evidence type="ECO:0000259" key="2">
    <source>
        <dbReference type="PROSITE" id="PS51664"/>
    </source>
</evidence>
<reference evidence="3 4" key="1">
    <citation type="submission" date="2019-07" db="EMBL/GenBank/DDBJ databases">
        <title>Microbispora hainanensis DSM 45428.</title>
        <authorList>
            <person name="Thawai C."/>
        </authorList>
    </citation>
    <scope>NUCLEOTIDE SEQUENCE [LARGE SCALE GENOMIC DNA]</scope>
    <source>
        <strain evidence="3 4">DSM 45428</strain>
    </source>
</reference>
<feature type="region of interest" description="Disordered" evidence="1">
    <location>
        <begin position="1"/>
        <end position="79"/>
    </location>
</feature>
<dbReference type="EMBL" id="VIRM01000039">
    <property type="protein sequence ID" value="TQS17924.1"/>
    <property type="molecule type" value="Genomic_DNA"/>
</dbReference>
<gene>
    <name evidence="3" type="ORF">FLX08_27180</name>
</gene>
<dbReference type="NCBIfam" id="TIGR00702">
    <property type="entry name" value="YcaO-type kinase domain"/>
    <property type="match status" value="1"/>
</dbReference>
<evidence type="ECO:0000256" key="1">
    <source>
        <dbReference type="SAM" id="MobiDB-lite"/>
    </source>
</evidence>
<evidence type="ECO:0000313" key="3">
    <source>
        <dbReference type="EMBL" id="TQS17924.1"/>
    </source>
</evidence>
<accession>A0A544YMF2</accession>
<evidence type="ECO:0000313" key="4">
    <source>
        <dbReference type="Proteomes" id="UP000316541"/>
    </source>
</evidence>
<sequence length="458" mass="48777">MDRPARAGGHGGRRLRRGRPGPAQPRRQHLSPPAGPAGPSAHTGRPDPAPHLGASPRRLTSVPHLQQGKGTMRTDTSSHSWMLSLSDQSKVRLPGTDRARDPAASLEMAGHAARRAGVTRVADITMLDTLGIPTFQAIRPTARTLAVSQGKGVTPDLAKLSAMMEAIELWHAEQPMRPVTTASPRDVAGELVYDVHALPLCTPTLLHDGLPVEWVVARSLVDGSRTLVPRDVVEFTLVRRTGWNPPAFFSSTNGLASGNTQAEAVLHALYEVIERDAVTAFVTGGDKGVRIDPRTLGSPVIDDLCATMERAGVRLDARSLTSPTGLPCFVARITCDDYPPPFLGFGCHLSSEIALSRALTEAAQARLGYVSGARDDLRPDIQDDLAAKRRPEPAEEAAGPISPAHAHASLVDDLEDVVKRAAVAFSHAPLVVDLTREDAGVPVVRVLAPGSRVCAEVF</sequence>
<dbReference type="Proteomes" id="UP000316541">
    <property type="component" value="Unassembled WGS sequence"/>
</dbReference>
<organism evidence="3 4">
    <name type="scientific">Microbispora hainanensis</name>
    <dbReference type="NCBI Taxonomy" id="568844"/>
    <lineage>
        <taxon>Bacteria</taxon>
        <taxon>Bacillati</taxon>
        <taxon>Actinomycetota</taxon>
        <taxon>Actinomycetes</taxon>
        <taxon>Streptosporangiales</taxon>
        <taxon>Streptosporangiaceae</taxon>
        <taxon>Microbispora</taxon>
    </lineage>
</organism>
<dbReference type="AlphaFoldDB" id="A0A544YMF2"/>
<dbReference type="PROSITE" id="PS51664">
    <property type="entry name" value="YCAO"/>
    <property type="match status" value="1"/>
</dbReference>
<name>A0A544YMF2_9ACTN</name>
<dbReference type="InterPro" id="IPR003776">
    <property type="entry name" value="YcaO-like_dom"/>
</dbReference>
<dbReference type="PANTHER" id="PTHR37809:SF1">
    <property type="entry name" value="RIBOSOMAL PROTEIN S12 METHYLTHIOTRANSFERASE ACCESSORY FACTOR YCAO"/>
    <property type="match status" value="1"/>
</dbReference>
<dbReference type="Pfam" id="PF02624">
    <property type="entry name" value="YcaO"/>
    <property type="match status" value="1"/>
</dbReference>
<feature type="domain" description="YcaO" evidence="2">
    <location>
        <begin position="150"/>
        <end position="458"/>
    </location>
</feature>
<dbReference type="PANTHER" id="PTHR37809">
    <property type="entry name" value="RIBOSOMAL PROTEIN S12 METHYLTHIOTRANSFERASE ACCESSORY FACTOR YCAO"/>
    <property type="match status" value="1"/>
</dbReference>
<protein>
    <recommendedName>
        <fullName evidence="2">YcaO domain-containing protein</fullName>
    </recommendedName>
</protein>
<dbReference type="Gene3D" id="3.30.160.660">
    <property type="match status" value="1"/>
</dbReference>
<proteinExistence type="predicted"/>